<comment type="similarity">
    <text evidence="1 10">Belongs to the glutaminase PdxT/SNO family.</text>
</comment>
<dbReference type="GO" id="GO:0042823">
    <property type="term" value="P:pyridoxal phosphate biosynthetic process"/>
    <property type="evidence" value="ECO:0007669"/>
    <property type="project" value="UniProtKB-UniRule"/>
</dbReference>
<dbReference type="GO" id="GO:0004359">
    <property type="term" value="F:glutaminase activity"/>
    <property type="evidence" value="ECO:0007669"/>
    <property type="project" value="UniProtKB-UniRule"/>
</dbReference>
<evidence type="ECO:0000256" key="8">
    <source>
        <dbReference type="ARBA" id="ARBA00054599"/>
    </source>
</evidence>
<dbReference type="GO" id="GO:0036381">
    <property type="term" value="F:pyridoxal 5'-phosphate synthase (glutamine hydrolysing) activity"/>
    <property type="evidence" value="ECO:0007669"/>
    <property type="project" value="UniProtKB-UniRule"/>
</dbReference>
<evidence type="ECO:0000256" key="6">
    <source>
        <dbReference type="ARBA" id="ARBA00047992"/>
    </source>
</evidence>
<evidence type="ECO:0000313" key="14">
    <source>
        <dbReference type="Proteomes" id="UP000322294"/>
    </source>
</evidence>
<dbReference type="InterPro" id="IPR021196">
    <property type="entry name" value="PdxT/SNO_CS"/>
</dbReference>
<comment type="caution">
    <text evidence="13">The sequence shown here is derived from an EMBL/GenBank/DDBJ whole genome shotgun (WGS) entry which is preliminary data.</text>
</comment>
<dbReference type="GO" id="GO:1903600">
    <property type="term" value="C:glutaminase complex"/>
    <property type="evidence" value="ECO:0007669"/>
    <property type="project" value="TreeGrafter"/>
</dbReference>
<dbReference type="PANTHER" id="PTHR31559">
    <property type="entry name" value="PYRIDOXAL 5'-PHOSPHATE SYNTHASE SUBUNIT SNO"/>
    <property type="match status" value="1"/>
</dbReference>
<comment type="catalytic activity">
    <reaction evidence="6 10">
        <text>aldehydo-D-ribose 5-phosphate + D-glyceraldehyde 3-phosphate + L-glutamine = pyridoxal 5'-phosphate + L-glutamate + phosphate + 3 H2O + H(+)</text>
        <dbReference type="Rhea" id="RHEA:31507"/>
        <dbReference type="ChEBI" id="CHEBI:15377"/>
        <dbReference type="ChEBI" id="CHEBI:15378"/>
        <dbReference type="ChEBI" id="CHEBI:29985"/>
        <dbReference type="ChEBI" id="CHEBI:43474"/>
        <dbReference type="ChEBI" id="CHEBI:58273"/>
        <dbReference type="ChEBI" id="CHEBI:58359"/>
        <dbReference type="ChEBI" id="CHEBI:59776"/>
        <dbReference type="ChEBI" id="CHEBI:597326"/>
        <dbReference type="EC" id="4.3.3.6"/>
    </reaction>
</comment>
<dbReference type="EMBL" id="VNHO01000006">
    <property type="protein sequence ID" value="TYP57471.1"/>
    <property type="molecule type" value="Genomic_DNA"/>
</dbReference>
<dbReference type="Gene3D" id="3.40.50.880">
    <property type="match status" value="1"/>
</dbReference>
<keyword evidence="14" id="KW-1185">Reference proteome</keyword>
<sequence>MPSAGGNMRVGVLAFQGAVREHLRMLTMAGAQAVAVKRREDLCSVDALILPGGESTVIGKFLQETGLGEDIVSRAEGGMPVWGTCAGMILLAKHIVNENYVHLGLMDIWVRRNAYGSQLDSFIVRRPVPGVSEKPLDLVFIRAPYAEKVSPGVEVLLEVDGKIVAARQGNLLATAFHPEVTEDPSFHRFFLEMAGSA</sequence>
<dbReference type="PROSITE" id="PS51273">
    <property type="entry name" value="GATASE_TYPE_1"/>
    <property type="match status" value="1"/>
</dbReference>
<dbReference type="HAMAP" id="MF_01615">
    <property type="entry name" value="PdxT"/>
    <property type="match status" value="1"/>
</dbReference>
<dbReference type="PROSITE" id="PS51130">
    <property type="entry name" value="PDXT_SNO_2"/>
    <property type="match status" value="1"/>
</dbReference>
<dbReference type="PROSITE" id="PS01236">
    <property type="entry name" value="PDXT_SNO_1"/>
    <property type="match status" value="1"/>
</dbReference>
<keyword evidence="2 10" id="KW-0378">Hydrolase</keyword>
<feature type="binding site" evidence="10 12">
    <location>
        <position position="112"/>
    </location>
    <ligand>
        <name>L-glutamine</name>
        <dbReference type="ChEBI" id="CHEBI:58359"/>
    </ligand>
</feature>
<feature type="binding site" evidence="10 12">
    <location>
        <begin position="53"/>
        <end position="55"/>
    </location>
    <ligand>
        <name>L-glutamine</name>
        <dbReference type="ChEBI" id="CHEBI:58359"/>
    </ligand>
</feature>
<evidence type="ECO:0000256" key="2">
    <source>
        <dbReference type="ARBA" id="ARBA00022801"/>
    </source>
</evidence>
<dbReference type="PROSITE" id="PS51274">
    <property type="entry name" value="GATASE_COBBQ"/>
    <property type="match status" value="1"/>
</dbReference>
<dbReference type="SUPFAM" id="SSF52317">
    <property type="entry name" value="Class I glutamine amidotransferase-like"/>
    <property type="match status" value="1"/>
</dbReference>
<evidence type="ECO:0000256" key="9">
    <source>
        <dbReference type="ARBA" id="ARBA00064749"/>
    </source>
</evidence>
<dbReference type="Pfam" id="PF01174">
    <property type="entry name" value="SNO"/>
    <property type="match status" value="1"/>
</dbReference>
<dbReference type="Proteomes" id="UP000322294">
    <property type="component" value="Unassembled WGS sequence"/>
</dbReference>
<dbReference type="FunFam" id="3.40.50.880:FF:000010">
    <property type="entry name" value="uncharacterized protein LOC100176842 isoform X2"/>
    <property type="match status" value="1"/>
</dbReference>
<evidence type="ECO:0000256" key="1">
    <source>
        <dbReference type="ARBA" id="ARBA00008345"/>
    </source>
</evidence>
<dbReference type="GO" id="GO:0005829">
    <property type="term" value="C:cytosol"/>
    <property type="evidence" value="ECO:0007669"/>
    <property type="project" value="TreeGrafter"/>
</dbReference>
<evidence type="ECO:0000313" key="13">
    <source>
        <dbReference type="EMBL" id="TYP57471.1"/>
    </source>
</evidence>
<comment type="pathway">
    <text evidence="10">Cofactor biosynthesis; pyridoxal 5'-phosphate biosynthesis.</text>
</comment>
<dbReference type="UniPathway" id="UPA00245"/>
<comment type="catalytic activity">
    <reaction evidence="7 10">
        <text>L-glutamine + H2O = L-glutamate + NH4(+)</text>
        <dbReference type="Rhea" id="RHEA:15889"/>
        <dbReference type="ChEBI" id="CHEBI:15377"/>
        <dbReference type="ChEBI" id="CHEBI:28938"/>
        <dbReference type="ChEBI" id="CHEBI:29985"/>
        <dbReference type="ChEBI" id="CHEBI:58359"/>
        <dbReference type="EC" id="3.5.1.2"/>
    </reaction>
</comment>
<comment type="function">
    <text evidence="8 10">Catalyzes the hydrolysis of glutamine to glutamate and ammonia as part of the biosynthesis of pyridoxal 5'-phosphate. The resulting ammonia molecule is channeled to the active site of PdxS.</text>
</comment>
<comment type="subunit">
    <text evidence="9 10">In the presence of PdxS, forms a dodecamer of heterodimers. Only shows activity in the heterodimer.</text>
</comment>
<dbReference type="PIRSF" id="PIRSF005639">
    <property type="entry name" value="Glut_amidoT_SNO"/>
    <property type="match status" value="1"/>
</dbReference>
<feature type="active site" description="Charge relay system" evidence="10 11">
    <location>
        <position position="179"/>
    </location>
</feature>
<evidence type="ECO:0000256" key="11">
    <source>
        <dbReference type="PIRSR" id="PIRSR005639-1"/>
    </source>
</evidence>
<accession>A0A5S5AVV1</accession>
<keyword evidence="3 10" id="KW-0663">Pyridoxal phosphate</keyword>
<name>A0A5S5AVV1_9FIRM</name>
<dbReference type="EC" id="4.3.3.6" evidence="10"/>
<evidence type="ECO:0000256" key="7">
    <source>
        <dbReference type="ARBA" id="ARBA00049534"/>
    </source>
</evidence>
<evidence type="ECO:0000256" key="3">
    <source>
        <dbReference type="ARBA" id="ARBA00022898"/>
    </source>
</evidence>
<evidence type="ECO:0000256" key="5">
    <source>
        <dbReference type="ARBA" id="ARBA00023239"/>
    </source>
</evidence>
<keyword evidence="4 10" id="KW-0315">Glutamine amidotransferase</keyword>
<keyword evidence="5 10" id="KW-0456">Lyase</keyword>
<proteinExistence type="inferred from homology"/>
<feature type="active site" description="Nucleophile" evidence="10 11">
    <location>
        <position position="85"/>
    </location>
</feature>
<dbReference type="GO" id="GO:0006543">
    <property type="term" value="P:L-glutamine catabolic process"/>
    <property type="evidence" value="ECO:0007669"/>
    <property type="project" value="UniProtKB-UniRule"/>
</dbReference>
<feature type="binding site" evidence="10 12">
    <location>
        <begin position="141"/>
        <end position="142"/>
    </location>
    <ligand>
        <name>L-glutamine</name>
        <dbReference type="ChEBI" id="CHEBI:58359"/>
    </ligand>
</feature>
<evidence type="ECO:0000256" key="4">
    <source>
        <dbReference type="ARBA" id="ARBA00022962"/>
    </source>
</evidence>
<dbReference type="PANTHER" id="PTHR31559:SF0">
    <property type="entry name" value="PYRIDOXAL 5'-PHOSPHATE SYNTHASE SUBUNIT SNO1-RELATED"/>
    <property type="match status" value="1"/>
</dbReference>
<dbReference type="NCBIfam" id="TIGR03800">
    <property type="entry name" value="PLP_synth_Pdx2"/>
    <property type="match status" value="1"/>
</dbReference>
<evidence type="ECO:0000256" key="10">
    <source>
        <dbReference type="HAMAP-Rule" id="MF_01615"/>
    </source>
</evidence>
<evidence type="ECO:0000256" key="12">
    <source>
        <dbReference type="PIRSR" id="PIRSR005639-2"/>
    </source>
</evidence>
<dbReference type="InterPro" id="IPR029062">
    <property type="entry name" value="Class_I_gatase-like"/>
</dbReference>
<dbReference type="CDD" id="cd01749">
    <property type="entry name" value="GATase1_PB"/>
    <property type="match status" value="1"/>
</dbReference>
<dbReference type="AlphaFoldDB" id="A0A5S5AVV1"/>
<dbReference type="GO" id="GO:0008614">
    <property type="term" value="P:pyridoxine metabolic process"/>
    <property type="evidence" value="ECO:0007669"/>
    <property type="project" value="TreeGrafter"/>
</dbReference>
<dbReference type="EC" id="3.5.1.2" evidence="10"/>
<protein>
    <recommendedName>
        <fullName evidence="10">Pyridoxal 5'-phosphate synthase subunit PdxT</fullName>
        <ecNumber evidence="10">4.3.3.6</ecNumber>
    </recommendedName>
    <alternativeName>
        <fullName evidence="10">Pdx2</fullName>
    </alternativeName>
    <alternativeName>
        <fullName evidence="10">Pyridoxal 5'-phosphate synthase glutaminase subunit</fullName>
        <ecNumber evidence="10">3.5.1.2</ecNumber>
    </alternativeName>
</protein>
<organism evidence="13 14">
    <name type="scientific">Thermosediminibacter litoriperuensis</name>
    <dbReference type="NCBI Taxonomy" id="291989"/>
    <lineage>
        <taxon>Bacteria</taxon>
        <taxon>Bacillati</taxon>
        <taxon>Bacillota</taxon>
        <taxon>Clostridia</taxon>
        <taxon>Thermosediminibacterales</taxon>
        <taxon>Thermosediminibacteraceae</taxon>
        <taxon>Thermosediminibacter</taxon>
    </lineage>
</organism>
<dbReference type="InterPro" id="IPR002161">
    <property type="entry name" value="PdxT/SNO"/>
</dbReference>
<reference evidence="13 14" key="1">
    <citation type="submission" date="2019-07" db="EMBL/GenBank/DDBJ databases">
        <title>Genomic Encyclopedia of Type Strains, Phase I: the one thousand microbial genomes (KMG-I) project.</title>
        <authorList>
            <person name="Kyrpides N."/>
        </authorList>
    </citation>
    <scope>NUCLEOTIDE SEQUENCE [LARGE SCALE GENOMIC DNA]</scope>
    <source>
        <strain evidence="13 14">DSM 16647</strain>
    </source>
</reference>
<feature type="active site" description="Charge relay system" evidence="10 11">
    <location>
        <position position="177"/>
    </location>
</feature>
<gene>
    <name evidence="10" type="primary">pdxT</name>
    <name evidence="13" type="ORF">LZ11_00786</name>
</gene>